<feature type="compositionally biased region" description="Low complexity" evidence="1">
    <location>
        <begin position="32"/>
        <end position="42"/>
    </location>
</feature>
<feature type="compositionally biased region" description="Basic residues" evidence="1">
    <location>
        <begin position="124"/>
        <end position="138"/>
    </location>
</feature>
<sequence>MDDSDTEAMAAAMGFSSFGMQPSAKRRKFNADDAVVASSSDAQQFSYQPHHGKGANATPLGARPVAGQNRDEISLDDEDDADPEPQYIDTSRPAAPGDGSTPHGDAAVQATVDGVVGTTVPPSGHRHAGGRGGHHGQRQHGDRRGGDGRKPWWEDYYDPTTNMNPWEKLEKENGLKPLSNDWLTWEESKAAWEKVKPAAS</sequence>
<protein>
    <submittedName>
        <fullName evidence="2">Uncharacterized protein</fullName>
    </submittedName>
</protein>
<evidence type="ECO:0000313" key="2">
    <source>
        <dbReference type="EMBL" id="KAK9424579.1"/>
    </source>
</evidence>
<dbReference type="Proteomes" id="UP001408356">
    <property type="component" value="Unassembled WGS sequence"/>
</dbReference>
<dbReference type="EMBL" id="JARVKF010000035">
    <property type="protein sequence ID" value="KAK9424579.1"/>
    <property type="molecule type" value="Genomic_DNA"/>
</dbReference>
<name>A0ABR2VCD9_9PEZI</name>
<comment type="caution">
    <text evidence="2">The sequence shown here is derived from an EMBL/GenBank/DDBJ whole genome shotgun (WGS) entry which is preliminary data.</text>
</comment>
<accession>A0ABR2VCD9</accession>
<keyword evidence="3" id="KW-1185">Reference proteome</keyword>
<evidence type="ECO:0000256" key="1">
    <source>
        <dbReference type="SAM" id="MobiDB-lite"/>
    </source>
</evidence>
<proteinExistence type="predicted"/>
<gene>
    <name evidence="2" type="ORF">SUNI508_03455</name>
</gene>
<feature type="compositionally biased region" description="Acidic residues" evidence="1">
    <location>
        <begin position="74"/>
        <end position="83"/>
    </location>
</feature>
<organism evidence="2 3">
    <name type="scientific">Seiridium unicorne</name>
    <dbReference type="NCBI Taxonomy" id="138068"/>
    <lineage>
        <taxon>Eukaryota</taxon>
        <taxon>Fungi</taxon>
        <taxon>Dikarya</taxon>
        <taxon>Ascomycota</taxon>
        <taxon>Pezizomycotina</taxon>
        <taxon>Sordariomycetes</taxon>
        <taxon>Xylariomycetidae</taxon>
        <taxon>Amphisphaeriales</taxon>
        <taxon>Sporocadaceae</taxon>
        <taxon>Seiridium</taxon>
    </lineage>
</organism>
<evidence type="ECO:0000313" key="3">
    <source>
        <dbReference type="Proteomes" id="UP001408356"/>
    </source>
</evidence>
<reference evidence="2 3" key="1">
    <citation type="journal article" date="2024" name="J. Plant Pathol.">
        <title>Sequence and assembly of the genome of Seiridium unicorne, isolate CBS 538.82, causal agent of cypress canker disease.</title>
        <authorList>
            <person name="Scali E."/>
            <person name="Rocca G.D."/>
            <person name="Danti R."/>
            <person name="Garbelotto M."/>
            <person name="Barberini S."/>
            <person name="Baroncelli R."/>
            <person name="Emiliani G."/>
        </authorList>
    </citation>
    <scope>NUCLEOTIDE SEQUENCE [LARGE SCALE GENOMIC DNA]</scope>
    <source>
        <strain evidence="2 3">BM-138-508</strain>
    </source>
</reference>
<feature type="compositionally biased region" description="Low complexity" evidence="1">
    <location>
        <begin position="104"/>
        <end position="120"/>
    </location>
</feature>
<feature type="compositionally biased region" description="Basic and acidic residues" evidence="1">
    <location>
        <begin position="139"/>
        <end position="152"/>
    </location>
</feature>
<feature type="region of interest" description="Disordered" evidence="1">
    <location>
        <begin position="1"/>
        <end position="152"/>
    </location>
</feature>